<organism evidence="3 4">
    <name type="scientific">Pseudofrankia inefficax (strain DSM 45817 / CECT 9037 / DDB 130130 / EuI1c)</name>
    <name type="common">Frankia inefficax</name>
    <dbReference type="NCBI Taxonomy" id="298654"/>
    <lineage>
        <taxon>Bacteria</taxon>
        <taxon>Bacillati</taxon>
        <taxon>Actinomycetota</taxon>
        <taxon>Actinomycetes</taxon>
        <taxon>Frankiales</taxon>
        <taxon>Frankiaceae</taxon>
        <taxon>Pseudofrankia</taxon>
    </lineage>
</organism>
<evidence type="ECO:0000259" key="2">
    <source>
        <dbReference type="Pfam" id="PF13649"/>
    </source>
</evidence>
<dbReference type="eggNOG" id="COG2226">
    <property type="taxonomic scope" value="Bacteria"/>
</dbReference>
<dbReference type="Gene3D" id="3.40.50.150">
    <property type="entry name" value="Vaccinia Virus protein VP39"/>
    <property type="match status" value="1"/>
</dbReference>
<keyword evidence="1 3" id="KW-0808">Transferase</keyword>
<keyword evidence="4" id="KW-1185">Reference proteome</keyword>
<keyword evidence="3" id="KW-0489">Methyltransferase</keyword>
<dbReference type="AlphaFoldDB" id="E3J516"/>
<dbReference type="Proteomes" id="UP000002484">
    <property type="component" value="Chromosome"/>
</dbReference>
<dbReference type="InParanoid" id="E3J516"/>
<evidence type="ECO:0000313" key="3">
    <source>
        <dbReference type="EMBL" id="ADP79467.1"/>
    </source>
</evidence>
<dbReference type="GO" id="GO:0032259">
    <property type="term" value="P:methylation"/>
    <property type="evidence" value="ECO:0007669"/>
    <property type="project" value="UniProtKB-KW"/>
</dbReference>
<accession>E3J516</accession>
<dbReference type="PANTHER" id="PTHR43861">
    <property type="entry name" value="TRANS-ACONITATE 2-METHYLTRANSFERASE-RELATED"/>
    <property type="match status" value="1"/>
</dbReference>
<dbReference type="InterPro" id="IPR041698">
    <property type="entry name" value="Methyltransf_25"/>
</dbReference>
<dbReference type="KEGG" id="fri:FraEuI1c_1400"/>
<dbReference type="HOGENOM" id="CLU_060397_1_1_11"/>
<evidence type="ECO:0000313" key="4">
    <source>
        <dbReference type="Proteomes" id="UP000002484"/>
    </source>
</evidence>
<reference evidence="3 4" key="1">
    <citation type="submission" date="2010-10" db="EMBL/GenBank/DDBJ databases">
        <title>Complete sequence of Frankia sp. EuI1c.</title>
        <authorList>
            <consortium name="US DOE Joint Genome Institute"/>
            <person name="Lucas S."/>
            <person name="Copeland A."/>
            <person name="Lapidus A."/>
            <person name="Cheng J.-F."/>
            <person name="Bruce D."/>
            <person name="Goodwin L."/>
            <person name="Pitluck S."/>
            <person name="Chertkov O."/>
            <person name="Detter J.C."/>
            <person name="Han C."/>
            <person name="Tapia R."/>
            <person name="Land M."/>
            <person name="Hauser L."/>
            <person name="Jeffries C."/>
            <person name="Kyrpides N."/>
            <person name="Ivanova N."/>
            <person name="Mikhailova N."/>
            <person name="Beauchemin N."/>
            <person name="Sen A."/>
            <person name="Sur S.A."/>
            <person name="Gtari M."/>
            <person name="Wall L."/>
            <person name="Tisa L."/>
            <person name="Woyke T."/>
        </authorList>
    </citation>
    <scope>NUCLEOTIDE SEQUENCE [LARGE SCALE GENOMIC DNA]</scope>
    <source>
        <strain evidence="4">DSM 45817 / CECT 9037 / EuI1c</strain>
    </source>
</reference>
<dbReference type="RefSeq" id="WP_013422587.1">
    <property type="nucleotide sequence ID" value="NC_014666.1"/>
</dbReference>
<dbReference type="SUPFAM" id="SSF53335">
    <property type="entry name" value="S-adenosyl-L-methionine-dependent methyltransferases"/>
    <property type="match status" value="1"/>
</dbReference>
<dbReference type="EMBL" id="CP002299">
    <property type="protein sequence ID" value="ADP79467.1"/>
    <property type="molecule type" value="Genomic_DNA"/>
</dbReference>
<name>E3J516_PSEI1</name>
<sequence>MTQSAYLGATRAAYDAVADEYAALFADSLAAGPLERGLLTAFAELVRTGPPGPVADLGCGPGRLTAFLSDLGLDTFGVDLSPAMIAIARRERPDLSFDVGTMTGLGRADGTLGGIVAWFSIIHTPPADLPGFLAEFHRLLAPGGQLLVAFQTTDQPDGPPQSFDHKVATAYRWPTATAAALLRDAGFTETALLTRVPTESERFLRAFLLFSKPSFDGPPHAI</sequence>
<proteinExistence type="predicted"/>
<evidence type="ECO:0000256" key="1">
    <source>
        <dbReference type="ARBA" id="ARBA00022679"/>
    </source>
</evidence>
<gene>
    <name evidence="3" type="ordered locus">FraEuI1c_1400</name>
</gene>
<dbReference type="OrthoDB" id="9805171at2"/>
<protein>
    <submittedName>
        <fullName evidence="3">Methyltransferase type 11</fullName>
    </submittedName>
</protein>
<dbReference type="GO" id="GO:0008168">
    <property type="term" value="F:methyltransferase activity"/>
    <property type="evidence" value="ECO:0007669"/>
    <property type="project" value="UniProtKB-KW"/>
</dbReference>
<dbReference type="InterPro" id="IPR029063">
    <property type="entry name" value="SAM-dependent_MTases_sf"/>
</dbReference>
<dbReference type="Pfam" id="PF13649">
    <property type="entry name" value="Methyltransf_25"/>
    <property type="match status" value="1"/>
</dbReference>
<feature type="domain" description="Methyltransferase" evidence="2">
    <location>
        <begin position="54"/>
        <end position="144"/>
    </location>
</feature>
<dbReference type="CDD" id="cd02440">
    <property type="entry name" value="AdoMet_MTases"/>
    <property type="match status" value="1"/>
</dbReference>